<evidence type="ECO:0000313" key="6">
    <source>
        <dbReference type="Proteomes" id="UP000825729"/>
    </source>
</evidence>
<evidence type="ECO:0000313" key="5">
    <source>
        <dbReference type="EMBL" id="KAG9457863.1"/>
    </source>
</evidence>
<sequence>MEPGRQLNLVPLASFLLLLLVNSTNALCVPRNSSSASTPKSSPPQAPPSNVQPHVLKLPKFIYTSHADTPAGAPQQSAPSGGGSPLDSLLGAATKAICAKTDYPDVCESSLKPYKLDVGSISPTSVVGMLLRACTEQTSAATKEAAKLIADSSIDDTLRSYVKVCRESYSDALNNLEDAVAALASGDKNSFNIMVSAAMTDFVSCEDGFEEMDTVSPLKAFDGNLKEIASNILAVASAIQF</sequence>
<feature type="compositionally biased region" description="Low complexity" evidence="2">
    <location>
        <begin position="30"/>
        <end position="40"/>
    </location>
</feature>
<keyword evidence="1 3" id="KW-0732">Signal</keyword>
<dbReference type="Proteomes" id="UP000825729">
    <property type="component" value="Unassembled WGS sequence"/>
</dbReference>
<dbReference type="InterPro" id="IPR006501">
    <property type="entry name" value="Pectinesterase_inhib_dom"/>
</dbReference>
<dbReference type="Gene3D" id="1.20.140.40">
    <property type="entry name" value="Invertase/pectin methylesterase inhibitor family protein"/>
    <property type="match status" value="1"/>
</dbReference>
<evidence type="ECO:0000256" key="2">
    <source>
        <dbReference type="SAM" id="MobiDB-lite"/>
    </source>
</evidence>
<dbReference type="AlphaFoldDB" id="A0AAV7FE55"/>
<proteinExistence type="predicted"/>
<dbReference type="SMART" id="SM00856">
    <property type="entry name" value="PMEI"/>
    <property type="match status" value="1"/>
</dbReference>
<dbReference type="InterPro" id="IPR051955">
    <property type="entry name" value="PME_Inhibitor"/>
</dbReference>
<protein>
    <recommendedName>
        <fullName evidence="4">Pectinesterase inhibitor domain-containing protein</fullName>
    </recommendedName>
</protein>
<reference evidence="5 6" key="1">
    <citation type="submission" date="2021-07" db="EMBL/GenBank/DDBJ databases">
        <title>The Aristolochia fimbriata genome: insights into angiosperm evolution, floral development and chemical biosynthesis.</title>
        <authorList>
            <person name="Jiao Y."/>
        </authorList>
    </citation>
    <scope>NUCLEOTIDE SEQUENCE [LARGE SCALE GENOMIC DNA]</scope>
    <source>
        <strain evidence="5">IBCAS-2021</strain>
        <tissue evidence="5">Leaf</tissue>
    </source>
</reference>
<organism evidence="5 6">
    <name type="scientific">Aristolochia fimbriata</name>
    <name type="common">White veined hardy Dutchman's pipe vine</name>
    <dbReference type="NCBI Taxonomy" id="158543"/>
    <lineage>
        <taxon>Eukaryota</taxon>
        <taxon>Viridiplantae</taxon>
        <taxon>Streptophyta</taxon>
        <taxon>Embryophyta</taxon>
        <taxon>Tracheophyta</taxon>
        <taxon>Spermatophyta</taxon>
        <taxon>Magnoliopsida</taxon>
        <taxon>Magnoliidae</taxon>
        <taxon>Piperales</taxon>
        <taxon>Aristolochiaceae</taxon>
        <taxon>Aristolochia</taxon>
    </lineage>
</organism>
<dbReference type="FunFam" id="1.20.140.40:FF:000003">
    <property type="entry name" value="Invertase/pectin methylesterase inhibitor family protein"/>
    <property type="match status" value="1"/>
</dbReference>
<feature type="signal peptide" evidence="3">
    <location>
        <begin position="1"/>
        <end position="26"/>
    </location>
</feature>
<dbReference type="PANTHER" id="PTHR31080">
    <property type="entry name" value="PECTINESTERASE INHIBITOR-LIKE"/>
    <property type="match status" value="1"/>
</dbReference>
<dbReference type="SUPFAM" id="SSF101148">
    <property type="entry name" value="Plant invertase/pectin methylesterase inhibitor"/>
    <property type="match status" value="1"/>
</dbReference>
<dbReference type="GO" id="GO:0004857">
    <property type="term" value="F:enzyme inhibitor activity"/>
    <property type="evidence" value="ECO:0007669"/>
    <property type="project" value="InterPro"/>
</dbReference>
<accession>A0AAV7FE55</accession>
<dbReference type="NCBIfam" id="TIGR01614">
    <property type="entry name" value="PME_inhib"/>
    <property type="match status" value="1"/>
</dbReference>
<evidence type="ECO:0000259" key="4">
    <source>
        <dbReference type="SMART" id="SM00856"/>
    </source>
</evidence>
<dbReference type="Pfam" id="PF04043">
    <property type="entry name" value="PMEI"/>
    <property type="match status" value="1"/>
</dbReference>
<keyword evidence="6" id="KW-1185">Reference proteome</keyword>
<feature type="chain" id="PRO_5043473689" description="Pectinesterase inhibitor domain-containing protein" evidence="3">
    <location>
        <begin position="27"/>
        <end position="241"/>
    </location>
</feature>
<dbReference type="CDD" id="cd15800">
    <property type="entry name" value="PMEI-like_2"/>
    <property type="match status" value="1"/>
</dbReference>
<dbReference type="EMBL" id="JAINDJ010000002">
    <property type="protein sequence ID" value="KAG9457863.1"/>
    <property type="molecule type" value="Genomic_DNA"/>
</dbReference>
<feature type="domain" description="Pectinesterase inhibitor" evidence="4">
    <location>
        <begin position="89"/>
        <end position="235"/>
    </location>
</feature>
<feature type="region of interest" description="Disordered" evidence="2">
    <location>
        <begin position="30"/>
        <end position="51"/>
    </location>
</feature>
<evidence type="ECO:0000256" key="1">
    <source>
        <dbReference type="ARBA" id="ARBA00022729"/>
    </source>
</evidence>
<name>A0AAV7FE55_ARIFI</name>
<evidence type="ECO:0000256" key="3">
    <source>
        <dbReference type="SAM" id="SignalP"/>
    </source>
</evidence>
<gene>
    <name evidence="5" type="ORF">H6P81_002371</name>
</gene>
<dbReference type="PANTHER" id="PTHR31080:SF68">
    <property type="entry name" value="PLANT INVERTASE_PECTIN METHYLESTERASE INHIBITOR SUPERFAMILY PROTEIN"/>
    <property type="match status" value="1"/>
</dbReference>
<dbReference type="InterPro" id="IPR035513">
    <property type="entry name" value="Invertase/methylesterase_inhib"/>
</dbReference>
<comment type="caution">
    <text evidence="5">The sequence shown here is derived from an EMBL/GenBank/DDBJ whole genome shotgun (WGS) entry which is preliminary data.</text>
</comment>